<dbReference type="RefSeq" id="WP_380692624.1">
    <property type="nucleotide sequence ID" value="NZ_JBHRYR010000002.1"/>
</dbReference>
<dbReference type="InterPro" id="IPR051396">
    <property type="entry name" value="Bact_Antivir_Def_Nuclease"/>
</dbReference>
<dbReference type="Proteomes" id="UP001595617">
    <property type="component" value="Unassembled WGS sequence"/>
</dbReference>
<dbReference type="PANTHER" id="PTHR43581">
    <property type="entry name" value="ATP/GTP PHOSPHATASE"/>
    <property type="match status" value="1"/>
</dbReference>
<proteinExistence type="predicted"/>
<dbReference type="SUPFAM" id="SSF52540">
    <property type="entry name" value="P-loop containing nucleoside triphosphate hydrolases"/>
    <property type="match status" value="1"/>
</dbReference>
<dbReference type="Gene3D" id="3.40.50.300">
    <property type="entry name" value="P-loop containing nucleotide triphosphate hydrolases"/>
    <property type="match status" value="1"/>
</dbReference>
<dbReference type="InterPro" id="IPR003959">
    <property type="entry name" value="ATPase_AAA_core"/>
</dbReference>
<gene>
    <name evidence="2" type="ORF">ACFOOG_01360</name>
</gene>
<feature type="domain" description="ATPase AAA-type core" evidence="1">
    <location>
        <begin position="23"/>
        <end position="322"/>
    </location>
</feature>
<dbReference type="EMBL" id="JBHRYR010000002">
    <property type="protein sequence ID" value="MFC3851466.1"/>
    <property type="molecule type" value="Genomic_DNA"/>
</dbReference>
<accession>A0ABV7ZTL8</accession>
<evidence type="ECO:0000259" key="1">
    <source>
        <dbReference type="Pfam" id="PF13304"/>
    </source>
</evidence>
<dbReference type="Pfam" id="PF13304">
    <property type="entry name" value="AAA_21"/>
    <property type="match status" value="1"/>
</dbReference>
<evidence type="ECO:0000313" key="3">
    <source>
        <dbReference type="Proteomes" id="UP001595617"/>
    </source>
</evidence>
<reference evidence="3" key="1">
    <citation type="journal article" date="2019" name="Int. J. Syst. Evol. Microbiol.">
        <title>The Global Catalogue of Microorganisms (GCM) 10K type strain sequencing project: providing services to taxonomists for standard genome sequencing and annotation.</title>
        <authorList>
            <consortium name="The Broad Institute Genomics Platform"/>
            <consortium name="The Broad Institute Genome Sequencing Center for Infectious Disease"/>
            <person name="Wu L."/>
            <person name="Ma J."/>
        </authorList>
    </citation>
    <scope>NUCLEOTIDE SEQUENCE [LARGE SCALE GENOMIC DNA]</scope>
    <source>
        <strain evidence="3">IBRC 10765</strain>
    </source>
</reference>
<dbReference type="InterPro" id="IPR027417">
    <property type="entry name" value="P-loop_NTPase"/>
</dbReference>
<protein>
    <submittedName>
        <fullName evidence="2">AAA family ATPase</fullName>
    </submittedName>
</protein>
<dbReference type="PANTHER" id="PTHR43581:SF4">
    <property type="entry name" value="ATP_GTP PHOSPHATASE"/>
    <property type="match status" value="1"/>
</dbReference>
<evidence type="ECO:0000313" key="2">
    <source>
        <dbReference type="EMBL" id="MFC3851466.1"/>
    </source>
</evidence>
<keyword evidence="3" id="KW-1185">Reference proteome</keyword>
<name>A0ABV7ZTL8_9GAMM</name>
<comment type="caution">
    <text evidence="2">The sequence shown here is derived from an EMBL/GenBank/DDBJ whole genome shotgun (WGS) entry which is preliminary data.</text>
</comment>
<sequence>MELTLAPNPMYDHSQTLIINKVATLIGENGSGKSTILQSIFEDRIASGQQRDYRVVCFSSGQNESFSKGFSLYVKRLKNTQSSEQVYAYFYDKSWSKTLIFLATTLMKTGKVRGFLVDKGYTAESQDGWKDDVHSRLTMKFRIKNEYVRQIHNALKREESGEINTLRQSVFHRNLANFVEQTVDSSYEFSSSIRQRSIVLHPYQFNEIHFLSNLFDDPTREEPKPEVYRELPAVDFFTQAARTDDFFDRSNVLLTFKGDLDLDDLSDGEYQLLFLYALIDLFDAPNTLFLFDEADSHLHYKNVEKLWSLLHSIEGHAITTTHLLDSISAKENRIEHLKVVEQGRINEDNKIKQLISRLSVLSRAKSVEFEVCGKLPNIALLDDYNDWIIFTKLASRAGLDVNRLATVHAMKKSSSYASASETFGKGKIDWLHGLSKIESPLVTTQIFLICDRDEAALDWNAANGVQVNGQVYRELLNAIQWPRGTRVSPYLLAWKRREIKNYLLSHTALSHHNVLTQINNPDIAQRNHLQPNNPCDNDDIRRLNAKGVIDPLINTEGIGLDIDKLQAYIDLIPPAEISEDITNMYQFIEEKLR</sequence>
<organism evidence="2 3">
    <name type="scientific">Saccharospirillum mangrovi</name>
    <dbReference type="NCBI Taxonomy" id="2161747"/>
    <lineage>
        <taxon>Bacteria</taxon>
        <taxon>Pseudomonadati</taxon>
        <taxon>Pseudomonadota</taxon>
        <taxon>Gammaproteobacteria</taxon>
        <taxon>Oceanospirillales</taxon>
        <taxon>Saccharospirillaceae</taxon>
        <taxon>Saccharospirillum</taxon>
    </lineage>
</organism>